<proteinExistence type="predicted"/>
<accession>A0A0X1KTM4</accession>
<dbReference type="GO" id="GO:0006298">
    <property type="term" value="P:mismatch repair"/>
    <property type="evidence" value="ECO:0007669"/>
    <property type="project" value="InterPro"/>
</dbReference>
<keyword evidence="1" id="KW-0547">Nucleotide-binding</keyword>
<evidence type="ECO:0000256" key="1">
    <source>
        <dbReference type="ARBA" id="ARBA00022741"/>
    </source>
</evidence>
<keyword evidence="3" id="KW-0238">DNA-binding</keyword>
<dbReference type="GO" id="GO:0030983">
    <property type="term" value="F:mismatched DNA binding"/>
    <property type="evidence" value="ECO:0007669"/>
    <property type="project" value="InterPro"/>
</dbReference>
<dbReference type="SUPFAM" id="SSF52540">
    <property type="entry name" value="P-loop containing nucleoside triphosphate hydrolases"/>
    <property type="match status" value="1"/>
</dbReference>
<keyword evidence="6" id="KW-1185">Reference proteome</keyword>
<dbReference type="AlphaFoldDB" id="A0A0X1KTM4"/>
<dbReference type="STRING" id="1123384.AJ81_03600"/>
<dbReference type="Proteomes" id="UP000077469">
    <property type="component" value="Chromosome"/>
</dbReference>
<evidence type="ECO:0000313" key="6">
    <source>
        <dbReference type="Proteomes" id="UP000077469"/>
    </source>
</evidence>
<dbReference type="PANTHER" id="PTHR11361">
    <property type="entry name" value="DNA MISMATCH REPAIR PROTEIN MUTS FAMILY MEMBER"/>
    <property type="match status" value="1"/>
</dbReference>
<protein>
    <recommendedName>
        <fullName evidence="4">DNA mismatch repair proteins mutS family domain-containing protein</fullName>
    </recommendedName>
</protein>
<dbReference type="InterPro" id="IPR000432">
    <property type="entry name" value="DNA_mismatch_repair_MutS_C"/>
</dbReference>
<evidence type="ECO:0000256" key="3">
    <source>
        <dbReference type="ARBA" id="ARBA00023125"/>
    </source>
</evidence>
<dbReference type="SMART" id="SM00534">
    <property type="entry name" value="MUTSac"/>
    <property type="match status" value="1"/>
</dbReference>
<dbReference type="OrthoDB" id="9777812at2"/>
<evidence type="ECO:0000256" key="2">
    <source>
        <dbReference type="ARBA" id="ARBA00022840"/>
    </source>
</evidence>
<dbReference type="PATRIC" id="fig|1123384.7.peg.701"/>
<dbReference type="GO" id="GO:0140664">
    <property type="term" value="F:ATP-dependent DNA damage sensor activity"/>
    <property type="evidence" value="ECO:0007669"/>
    <property type="project" value="InterPro"/>
</dbReference>
<evidence type="ECO:0000313" key="5">
    <source>
        <dbReference type="EMBL" id="AJC74678.1"/>
    </source>
</evidence>
<sequence length="499" mass="57272">MSDFVDGPTRSFTMIDEILGPFLPKTVYGRRALEDFSCIMNSEEQFSSHWNRLRRVLKLSNELVLSLEKILERIPDLSHQLESGFLEISDFAKLKRFVFNFLSLRRIADQTWDLPEINGLWKVLSHYFGDGETLQLQSERLVALRKAHLETSKKLKMELNRLCDEIQTLVGLRPRGEEFTVSAQVGEKLVESRLAQIVKDYGERWHLRLVDTEWTTSLKNDLERLEEEMELEASKLLKDVSRKIADFVDLLILCERAVETVDLDLSRYRMYFEYGCCEPTLSQNLRMIKGRFVPTLNYCRKNGYEYYPISLETGPGVTVLCGPNMGGKTTALRTIGSFVLLFQLGYPVPAEEFSSPIFKFVRFVSRGEEMGFSSFAKEIRSLVQALQLEGRKLLLLDEFGTSTNPIEGEALALAIVEHLLGSSDHVFLTTHYPRVVMQAKNVYSCGRIKNFEEEDPHKMFDYSLVPNVKQVERIGLKLAQKLGLPSKIVEKARKHCGLE</sequence>
<dbReference type="InterPro" id="IPR027417">
    <property type="entry name" value="P-loop_NTPase"/>
</dbReference>
<dbReference type="PaxDb" id="1123384-AJ81_03600"/>
<reference evidence="5 6" key="1">
    <citation type="submission" date="2014-01" db="EMBL/GenBank/DDBJ databases">
        <title>Genome sequencing of Thermotog hypogea.</title>
        <authorList>
            <person name="Zhang X."/>
            <person name="Alvare G."/>
            <person name="Fristensky B."/>
            <person name="Chen L."/>
            <person name="Suen T."/>
            <person name="Chen Q."/>
            <person name="Ma K."/>
        </authorList>
    </citation>
    <scope>NUCLEOTIDE SEQUENCE [LARGE SCALE GENOMIC DNA]</scope>
    <source>
        <strain evidence="5 6">DSM 11164</strain>
    </source>
</reference>
<gene>
    <name evidence="5" type="ORF">AJ81_03600</name>
</gene>
<dbReference type="InterPro" id="IPR045076">
    <property type="entry name" value="MutS"/>
</dbReference>
<evidence type="ECO:0000259" key="4">
    <source>
        <dbReference type="SMART" id="SM00534"/>
    </source>
</evidence>
<feature type="domain" description="DNA mismatch repair proteins mutS family" evidence="4">
    <location>
        <begin position="315"/>
        <end position="497"/>
    </location>
</feature>
<dbReference type="GO" id="GO:0005524">
    <property type="term" value="F:ATP binding"/>
    <property type="evidence" value="ECO:0007669"/>
    <property type="project" value="UniProtKB-KW"/>
</dbReference>
<name>A0A0X1KTM4_9THEM</name>
<organism evidence="5 6">
    <name type="scientific">Pseudothermotoga hypogea DSM 11164 = NBRC 106472</name>
    <dbReference type="NCBI Taxonomy" id="1123384"/>
    <lineage>
        <taxon>Bacteria</taxon>
        <taxon>Thermotogati</taxon>
        <taxon>Thermotogota</taxon>
        <taxon>Thermotogae</taxon>
        <taxon>Thermotogales</taxon>
        <taxon>Thermotogaceae</taxon>
        <taxon>Pseudothermotoga</taxon>
    </lineage>
</organism>
<dbReference type="Pfam" id="PF00488">
    <property type="entry name" value="MutS_V"/>
    <property type="match status" value="1"/>
</dbReference>
<dbReference type="EMBL" id="CP007141">
    <property type="protein sequence ID" value="AJC74678.1"/>
    <property type="molecule type" value="Genomic_DNA"/>
</dbReference>
<dbReference type="RefSeq" id="WP_031502204.1">
    <property type="nucleotide sequence ID" value="NC_022795.1"/>
</dbReference>
<keyword evidence="2" id="KW-0067">ATP-binding</keyword>
<dbReference type="Gene3D" id="3.40.50.300">
    <property type="entry name" value="P-loop containing nucleotide triphosphate hydrolases"/>
    <property type="match status" value="1"/>
</dbReference>
<dbReference type="KEGG" id="phy:AJ81_03600"/>